<keyword evidence="2" id="KW-1185">Reference proteome</keyword>
<dbReference type="EMBL" id="ACCJ01000006">
    <property type="protein sequence ID" value="EEG57773.1"/>
    <property type="molecule type" value="Genomic_DNA"/>
</dbReference>
<dbReference type="Proteomes" id="UP000004756">
    <property type="component" value="Unassembled WGS sequence"/>
</dbReference>
<evidence type="ECO:0000313" key="2">
    <source>
        <dbReference type="Proteomes" id="UP000004756"/>
    </source>
</evidence>
<proteinExistence type="predicted"/>
<gene>
    <name evidence="1" type="ORF">CLOSTASPAR_00088</name>
</gene>
<evidence type="ECO:0000313" key="1">
    <source>
        <dbReference type="EMBL" id="EEG57773.1"/>
    </source>
</evidence>
<accession>C0CSZ4</accession>
<sequence length="62" mass="7156">AHLPAFVNNFFKNFFVLLLISQQQLYYVTTVAFVCQQLFSFSFQPVGLNVQCVRQVFTPSGY</sequence>
<dbReference type="HOGENOM" id="CLU_2909221_0_0_9"/>
<name>C0CSZ4_9FIRM</name>
<dbReference type="RefSeq" id="WP_007705109.1">
    <property type="nucleotide sequence ID" value="NZ_GG657587.1"/>
</dbReference>
<feature type="non-terminal residue" evidence="1">
    <location>
        <position position="1"/>
    </location>
</feature>
<reference evidence="1 2" key="1">
    <citation type="submission" date="2009-01" db="EMBL/GenBank/DDBJ databases">
        <authorList>
            <person name="Fulton L."/>
            <person name="Clifton S."/>
            <person name="Fulton B."/>
            <person name="Xu J."/>
            <person name="Minx P."/>
            <person name="Pepin K.H."/>
            <person name="Johnson M."/>
            <person name="Bhonagiri V."/>
            <person name="Nash W.E."/>
            <person name="Mardis E.R."/>
            <person name="Wilson R.K."/>
        </authorList>
    </citation>
    <scope>NUCLEOTIDE SEQUENCE [LARGE SCALE GENOMIC DNA]</scope>
    <source>
        <strain evidence="1 2">DSM 15981</strain>
    </source>
</reference>
<organism evidence="1 2">
    <name type="scientific">[Clostridium] asparagiforme DSM 15981</name>
    <dbReference type="NCBI Taxonomy" id="518636"/>
    <lineage>
        <taxon>Bacteria</taxon>
        <taxon>Bacillati</taxon>
        <taxon>Bacillota</taxon>
        <taxon>Clostridia</taxon>
        <taxon>Lachnospirales</taxon>
        <taxon>Lachnospiraceae</taxon>
        <taxon>Enterocloster</taxon>
    </lineage>
</organism>
<comment type="caution">
    <text evidence="1">The sequence shown here is derived from an EMBL/GenBank/DDBJ whole genome shotgun (WGS) entry which is preliminary data.</text>
</comment>
<protein>
    <submittedName>
        <fullName evidence="1">Uncharacterized protein</fullName>
    </submittedName>
</protein>
<dbReference type="AlphaFoldDB" id="C0CSZ4"/>
<reference evidence="1 2" key="2">
    <citation type="submission" date="2009-02" db="EMBL/GenBank/DDBJ databases">
        <title>Draft genome sequence of Clostridium asparagiforme (DSM 15981).</title>
        <authorList>
            <person name="Sudarsanam P."/>
            <person name="Ley R."/>
            <person name="Guruge J."/>
            <person name="Turnbaugh P.J."/>
            <person name="Mahowald M."/>
            <person name="Liep D."/>
            <person name="Gordon J."/>
        </authorList>
    </citation>
    <scope>NUCLEOTIDE SEQUENCE [LARGE SCALE GENOMIC DNA]</scope>
    <source>
        <strain evidence="1 2">DSM 15981</strain>
    </source>
</reference>